<dbReference type="Proteomes" id="UP000078070">
    <property type="component" value="Chromosome"/>
</dbReference>
<comment type="catalytic activity">
    <reaction evidence="8">
        <text>ATP + H2O = ADP + phosphate + H(+)</text>
        <dbReference type="Rhea" id="RHEA:13065"/>
        <dbReference type="ChEBI" id="CHEBI:15377"/>
        <dbReference type="ChEBI" id="CHEBI:15378"/>
        <dbReference type="ChEBI" id="CHEBI:30616"/>
        <dbReference type="ChEBI" id="CHEBI:43474"/>
        <dbReference type="ChEBI" id="CHEBI:456216"/>
        <dbReference type="EC" id="5.6.2.4"/>
    </reaction>
</comment>
<evidence type="ECO:0000313" key="12">
    <source>
        <dbReference type="Proteomes" id="UP000078070"/>
    </source>
</evidence>
<dbReference type="EC" id="5.6.2.4" evidence="7"/>
<feature type="domain" description="UvrD-like helicase ATP-binding" evidence="10">
    <location>
        <begin position="156"/>
        <end position="632"/>
    </location>
</feature>
<dbReference type="PROSITE" id="PS51198">
    <property type="entry name" value="UVRD_HELICASE_ATP_BIND"/>
    <property type="match status" value="1"/>
</dbReference>
<evidence type="ECO:0000256" key="6">
    <source>
        <dbReference type="ARBA" id="ARBA00034617"/>
    </source>
</evidence>
<keyword evidence="5" id="KW-0413">Isomerase</keyword>
<dbReference type="Gene3D" id="3.40.50.300">
    <property type="entry name" value="P-loop containing nucleotide triphosphate hydrolases"/>
    <property type="match status" value="3"/>
</dbReference>
<reference evidence="11 12" key="2">
    <citation type="journal article" date="2018" name="Int. J. Syst. Evol. Microbiol.">
        <title>Marinobacterium aestuarii sp. nov., a benzene-degrading marine bacterium isolated from estuary sediment.</title>
        <authorList>
            <person name="Bae S.S."/>
            <person name="Jung J."/>
            <person name="Chung D."/>
            <person name="Baek K."/>
        </authorList>
    </citation>
    <scope>NUCLEOTIDE SEQUENCE [LARGE SCALE GENOMIC DNA]</scope>
    <source>
        <strain evidence="11 12">ST58-10</strain>
    </source>
</reference>
<proteinExistence type="predicted"/>
<dbReference type="GO" id="GO:0016887">
    <property type="term" value="F:ATP hydrolysis activity"/>
    <property type="evidence" value="ECO:0007669"/>
    <property type="project" value="RHEA"/>
</dbReference>
<evidence type="ECO:0000313" key="11">
    <source>
        <dbReference type="EMBL" id="ANG63032.1"/>
    </source>
</evidence>
<evidence type="ECO:0000256" key="3">
    <source>
        <dbReference type="ARBA" id="ARBA00022806"/>
    </source>
</evidence>
<evidence type="ECO:0000256" key="5">
    <source>
        <dbReference type="ARBA" id="ARBA00023235"/>
    </source>
</evidence>
<keyword evidence="2 9" id="KW-0378">Hydrolase</keyword>
<dbReference type="Pfam" id="PF00580">
    <property type="entry name" value="UvrD-helicase"/>
    <property type="match status" value="2"/>
</dbReference>
<evidence type="ECO:0000256" key="8">
    <source>
        <dbReference type="ARBA" id="ARBA00048988"/>
    </source>
</evidence>
<dbReference type="KEGG" id="mars:A8C75_11485"/>
<protein>
    <recommendedName>
        <fullName evidence="7">DNA 3'-5' helicase</fullName>
        <ecNumber evidence="7">5.6.2.4</ecNumber>
    </recommendedName>
</protein>
<evidence type="ECO:0000256" key="4">
    <source>
        <dbReference type="ARBA" id="ARBA00022840"/>
    </source>
</evidence>
<dbReference type="FunFam" id="3.40.50.300:FF:000975">
    <property type="entry name" value="DNA helicase"/>
    <property type="match status" value="1"/>
</dbReference>
<dbReference type="PANTHER" id="PTHR11070:SF63">
    <property type="entry name" value="DNA HELICASE IV"/>
    <property type="match status" value="1"/>
</dbReference>
<gene>
    <name evidence="11" type="ORF">A8C75_11485</name>
</gene>
<dbReference type="GO" id="GO:0043138">
    <property type="term" value="F:3'-5' DNA helicase activity"/>
    <property type="evidence" value="ECO:0007669"/>
    <property type="project" value="UniProtKB-EC"/>
</dbReference>
<feature type="binding site" evidence="9">
    <location>
        <begin position="177"/>
        <end position="184"/>
    </location>
    <ligand>
        <name>ATP</name>
        <dbReference type="ChEBI" id="CHEBI:30616"/>
    </ligand>
</feature>
<dbReference type="EMBL" id="CP015839">
    <property type="protein sequence ID" value="ANG63032.1"/>
    <property type="molecule type" value="Genomic_DNA"/>
</dbReference>
<dbReference type="InterPro" id="IPR014017">
    <property type="entry name" value="DNA_helicase_UvrD-like_C"/>
</dbReference>
<comment type="catalytic activity">
    <reaction evidence="6">
        <text>Couples ATP hydrolysis with the unwinding of duplex DNA by translocating in the 3'-5' direction.</text>
        <dbReference type="EC" id="5.6.2.4"/>
    </reaction>
</comment>
<evidence type="ECO:0000256" key="9">
    <source>
        <dbReference type="PROSITE-ProRule" id="PRU00560"/>
    </source>
</evidence>
<dbReference type="GO" id="GO:0005524">
    <property type="term" value="F:ATP binding"/>
    <property type="evidence" value="ECO:0007669"/>
    <property type="project" value="UniProtKB-UniRule"/>
</dbReference>
<organism evidence="11 12">
    <name type="scientific">Marinobacterium aestuarii</name>
    <dbReference type="NCBI Taxonomy" id="1821621"/>
    <lineage>
        <taxon>Bacteria</taxon>
        <taxon>Pseudomonadati</taxon>
        <taxon>Pseudomonadota</taxon>
        <taxon>Gammaproteobacteria</taxon>
        <taxon>Oceanospirillales</taxon>
        <taxon>Oceanospirillaceae</taxon>
        <taxon>Marinobacterium</taxon>
    </lineage>
</organism>
<sequence length="831" mass="93617">MLIGFRDAPDELIPWQDLARAQHVHTGAAFHRLALEGKPALRWIGRWHRHFWRAFSQYLHQQHEPDFAVQLQRIETAVRQGYVRSSTWSQLQAQAAALLQHRDAALVQAPARPDLRYQRLGRIASGDPQLLQRYREHYLSRQQTRHRTLFDQIERLPLTPSQQRACITLDDNNLVLAGAGSGKTSTLIGRAAYLIASDQAEPQDILLLAFGRQAADEMQQRLQQRLGIKLDATTFHALGQRIITAVEGRRPRISPFAEDDAKLGSWVASQFEALLETPEYRRELIAYLLRFRFPADSPFDFATQNEHQRFVRSNGVCTLSDSVDDAAGEEIQSSAAGVIADWLWSQGINYRYRPAGIYSLAPPQTPATAQGTIQPMLLVPDFYLPAQDICIDLLLLDRDEDSPAWIEPAAYQRALDALRHADTANGQRRIELQFHQQQDGSLIDDLARQLSERGVVAQPKTDPQILARLQDGAQLQPLCDLLTQMLRSYRTLQPDAVELRARIDASPGSQQLEQALRLLQPLHSAYRAELAAHDEIDFDDMIAKALEYVEQGRFASPWQHILVDEFQDISALRARLIRALRDAVPGAALFAVGDDWQSIYRFTGSDVGLTTDFAGFFGPASISALDQTFRFNSSIGELASRFVLRNPAQLPKQLHSQTQVETPAVSLLAHRSREPAKDAGVLERALEVISQRFAAAGGASCTVMIMARNRFSLPDSARLAFLQRRFGQLQLQSRTLHAAKGREADYAIILGLESGKYGFPAERRLHPVQDALLPGGETYPHAEERRLFYVALTRARHRVYLVYNSTRPSCFVTELIADQYPIEQHEFEPAH</sequence>
<dbReference type="InterPro" id="IPR027417">
    <property type="entry name" value="P-loop_NTPase"/>
</dbReference>
<evidence type="ECO:0000256" key="7">
    <source>
        <dbReference type="ARBA" id="ARBA00034808"/>
    </source>
</evidence>
<dbReference type="SUPFAM" id="SSF52540">
    <property type="entry name" value="P-loop containing nucleoside triphosphate hydrolases"/>
    <property type="match status" value="1"/>
</dbReference>
<evidence type="ECO:0000256" key="1">
    <source>
        <dbReference type="ARBA" id="ARBA00022741"/>
    </source>
</evidence>
<dbReference type="InterPro" id="IPR014016">
    <property type="entry name" value="UvrD-like_ATP-bd"/>
</dbReference>
<dbReference type="GO" id="GO:0005829">
    <property type="term" value="C:cytosol"/>
    <property type="evidence" value="ECO:0007669"/>
    <property type="project" value="TreeGrafter"/>
</dbReference>
<dbReference type="Pfam" id="PF13361">
    <property type="entry name" value="UvrD_C"/>
    <property type="match status" value="1"/>
</dbReference>
<accession>A0A1A9EYW9</accession>
<dbReference type="AlphaFoldDB" id="A0A1A9EYW9"/>
<keyword evidence="1 9" id="KW-0547">Nucleotide-binding</keyword>
<dbReference type="InterPro" id="IPR000212">
    <property type="entry name" value="DNA_helicase_UvrD/REP"/>
</dbReference>
<keyword evidence="3 9" id="KW-0347">Helicase</keyword>
<keyword evidence="12" id="KW-1185">Reference proteome</keyword>
<dbReference type="GO" id="GO:0003677">
    <property type="term" value="F:DNA binding"/>
    <property type="evidence" value="ECO:0007669"/>
    <property type="project" value="InterPro"/>
</dbReference>
<name>A0A1A9EYW9_9GAMM</name>
<evidence type="ECO:0000259" key="10">
    <source>
        <dbReference type="PROSITE" id="PS51198"/>
    </source>
</evidence>
<reference evidence="12" key="1">
    <citation type="submission" date="2016-05" db="EMBL/GenBank/DDBJ databases">
        <authorList>
            <person name="Baek K."/>
            <person name="Yang S.-J."/>
        </authorList>
    </citation>
    <scope>NUCLEOTIDE SEQUENCE [LARGE SCALE GENOMIC DNA]</scope>
    <source>
        <strain evidence="12">ST58-10</strain>
    </source>
</reference>
<keyword evidence="4 9" id="KW-0067">ATP-binding</keyword>
<dbReference type="STRING" id="1821621.A8C75_11485"/>
<dbReference type="GO" id="GO:0000725">
    <property type="term" value="P:recombinational repair"/>
    <property type="evidence" value="ECO:0007669"/>
    <property type="project" value="TreeGrafter"/>
</dbReference>
<evidence type="ECO:0000256" key="2">
    <source>
        <dbReference type="ARBA" id="ARBA00022801"/>
    </source>
</evidence>
<dbReference type="PANTHER" id="PTHR11070">
    <property type="entry name" value="UVRD / RECB / PCRA DNA HELICASE FAMILY MEMBER"/>
    <property type="match status" value="1"/>
</dbReference>